<dbReference type="Pfam" id="PF13302">
    <property type="entry name" value="Acetyltransf_3"/>
    <property type="match status" value="1"/>
</dbReference>
<dbReference type="SUPFAM" id="SSF55729">
    <property type="entry name" value="Acyl-CoA N-acyltransferases (Nat)"/>
    <property type="match status" value="1"/>
</dbReference>
<dbReference type="Proteomes" id="UP000218775">
    <property type="component" value="Unassembled WGS sequence"/>
</dbReference>
<dbReference type="InterPro" id="IPR016181">
    <property type="entry name" value="Acyl_CoA_acyltransferase"/>
</dbReference>
<reference evidence="3" key="1">
    <citation type="submission" date="2017-08" db="EMBL/GenBank/DDBJ databases">
        <title>A dynamic microbial community with high functional redundancy inhabits the cold, oxic subseafloor aquifer.</title>
        <authorList>
            <person name="Tully B.J."/>
            <person name="Wheat C.G."/>
            <person name="Glazer B.T."/>
            <person name="Huber J.A."/>
        </authorList>
    </citation>
    <scope>NUCLEOTIDE SEQUENCE [LARGE SCALE GENOMIC DNA]</scope>
</reference>
<dbReference type="Gene3D" id="3.40.630.30">
    <property type="match status" value="1"/>
</dbReference>
<evidence type="ECO:0000313" key="2">
    <source>
        <dbReference type="EMBL" id="PCI75540.1"/>
    </source>
</evidence>
<feature type="domain" description="N-acetyltransferase" evidence="1">
    <location>
        <begin position="9"/>
        <end position="178"/>
    </location>
</feature>
<proteinExistence type="predicted"/>
<comment type="caution">
    <text evidence="2">The sequence shown here is derived from an EMBL/GenBank/DDBJ whole genome shotgun (WGS) entry which is preliminary data.</text>
</comment>
<evidence type="ECO:0000313" key="3">
    <source>
        <dbReference type="Proteomes" id="UP000218775"/>
    </source>
</evidence>
<keyword evidence="2" id="KW-0808">Transferase</keyword>
<dbReference type="PANTHER" id="PTHR43792">
    <property type="entry name" value="GNAT FAMILY, PUTATIVE (AFU_ORTHOLOGUE AFUA_3G00765)-RELATED-RELATED"/>
    <property type="match status" value="1"/>
</dbReference>
<accession>A0A2A4WYZ8</accession>
<evidence type="ECO:0000259" key="1">
    <source>
        <dbReference type="PROSITE" id="PS51186"/>
    </source>
</evidence>
<gene>
    <name evidence="2" type="ORF">COB21_05525</name>
</gene>
<organism evidence="2 3">
    <name type="scientific">Aerophobetes bacterium</name>
    <dbReference type="NCBI Taxonomy" id="2030807"/>
    <lineage>
        <taxon>Bacteria</taxon>
        <taxon>Candidatus Aerophobota</taxon>
    </lineage>
</organism>
<protein>
    <submittedName>
        <fullName evidence="2">GNAT family N-acetyltransferase</fullName>
    </submittedName>
</protein>
<dbReference type="PROSITE" id="PS51186">
    <property type="entry name" value="GNAT"/>
    <property type="match status" value="1"/>
</dbReference>
<dbReference type="InterPro" id="IPR000182">
    <property type="entry name" value="GNAT_dom"/>
</dbReference>
<dbReference type="GO" id="GO:0016747">
    <property type="term" value="F:acyltransferase activity, transferring groups other than amino-acyl groups"/>
    <property type="evidence" value="ECO:0007669"/>
    <property type="project" value="InterPro"/>
</dbReference>
<name>A0A2A4WYZ8_UNCAE</name>
<dbReference type="AlphaFoldDB" id="A0A2A4WYZ8"/>
<dbReference type="InterPro" id="IPR051531">
    <property type="entry name" value="N-acetyltransferase"/>
</dbReference>
<sequence length="183" mass="21032">MKILETERLILRTWIDTDLQPMCAINQDPKVMQYFPSLQDLDATKHLITKINAHFDTYGYSLYAAVRKDTDEFIGFIGLLNVNFKAHFTPATEIGWRLASNQWGQGFATEGAKAVLDYAFKTLEIPEIVSFTATDNAPSKRVMEKIGLSRQKSDDFDHPKLNDNSPLKRHVLYRLTKEQYQTN</sequence>
<dbReference type="PANTHER" id="PTHR43792:SF1">
    <property type="entry name" value="N-ACETYLTRANSFERASE DOMAIN-CONTAINING PROTEIN"/>
    <property type="match status" value="1"/>
</dbReference>
<dbReference type="EMBL" id="NVUK01000045">
    <property type="protein sequence ID" value="PCI75540.1"/>
    <property type="molecule type" value="Genomic_DNA"/>
</dbReference>